<organism evidence="4">
    <name type="scientific">Sesamum angustifolium</name>
    <dbReference type="NCBI Taxonomy" id="2727405"/>
    <lineage>
        <taxon>Eukaryota</taxon>
        <taxon>Viridiplantae</taxon>
        <taxon>Streptophyta</taxon>
        <taxon>Embryophyta</taxon>
        <taxon>Tracheophyta</taxon>
        <taxon>Spermatophyta</taxon>
        <taxon>Magnoliopsida</taxon>
        <taxon>eudicotyledons</taxon>
        <taxon>Gunneridae</taxon>
        <taxon>Pentapetalae</taxon>
        <taxon>asterids</taxon>
        <taxon>lamiids</taxon>
        <taxon>Lamiales</taxon>
        <taxon>Pedaliaceae</taxon>
        <taxon>Sesamum</taxon>
    </lineage>
</organism>
<dbReference type="AlphaFoldDB" id="A0AAW2PTJ3"/>
<dbReference type="PANTHER" id="PTHR46008">
    <property type="entry name" value="LEAF RUST 10 DISEASE-RESISTANCE LOCUS RECEPTOR-LIKE PROTEIN KINASE-LIKE 1.4"/>
    <property type="match status" value="1"/>
</dbReference>
<evidence type="ECO:0000256" key="1">
    <source>
        <dbReference type="ARBA" id="ARBA00022741"/>
    </source>
</evidence>
<feature type="domain" description="Protein kinase" evidence="3">
    <location>
        <begin position="1"/>
        <end position="200"/>
    </location>
</feature>
<reference evidence="4" key="1">
    <citation type="submission" date="2020-06" db="EMBL/GenBank/DDBJ databases">
        <authorList>
            <person name="Li T."/>
            <person name="Hu X."/>
            <person name="Zhang T."/>
            <person name="Song X."/>
            <person name="Zhang H."/>
            <person name="Dai N."/>
            <person name="Sheng W."/>
            <person name="Hou X."/>
            <person name="Wei L."/>
        </authorList>
    </citation>
    <scope>NUCLEOTIDE SEQUENCE</scope>
    <source>
        <strain evidence="4">G01</strain>
        <tissue evidence="4">Leaf</tissue>
    </source>
</reference>
<keyword evidence="4" id="KW-0808">Transferase</keyword>
<comment type="caution">
    <text evidence="4">The sequence shown here is derived from an EMBL/GenBank/DDBJ whole genome shotgun (WGS) entry which is preliminary data.</text>
</comment>
<dbReference type="InterPro" id="IPR008271">
    <property type="entry name" value="Ser/Thr_kinase_AS"/>
</dbReference>
<gene>
    <name evidence="4" type="ORF">Sangu_0775100</name>
</gene>
<dbReference type="EMBL" id="JACGWK010000004">
    <property type="protein sequence ID" value="KAL0359257.1"/>
    <property type="molecule type" value="Genomic_DNA"/>
</dbReference>
<dbReference type="Gene3D" id="1.10.510.10">
    <property type="entry name" value="Transferase(Phosphotransferase) domain 1"/>
    <property type="match status" value="1"/>
</dbReference>
<accession>A0AAW2PTJ3</accession>
<name>A0AAW2PTJ3_9LAMI</name>
<protein>
    <submittedName>
        <fullName evidence="4">Wall-associated receptor kinase-like 20</fullName>
    </submittedName>
</protein>
<proteinExistence type="predicted"/>
<dbReference type="GO" id="GO:0005524">
    <property type="term" value="F:ATP binding"/>
    <property type="evidence" value="ECO:0007669"/>
    <property type="project" value="UniProtKB-KW"/>
</dbReference>
<keyword evidence="1" id="KW-0547">Nucleotide-binding</keyword>
<sequence>MQVSLKRWCKTLSSCPKTHVTKDRKLVLRLLNLSSGKICCACSFLLNEEKSLASDSHATAEGLAYLHFSAVPPIYHRDVKSSNILLDEKLNGKVSDFGLSRLAHTDLSHISTCAQGTLGYLDPEYYRNYQLTDKSDAPATRERRAEVAGGVQGIMECVDQSVKEEEASPMELETMKALGFLAVGVLEERRQNRPSMKRGG</sequence>
<dbReference type="GO" id="GO:0004672">
    <property type="term" value="F:protein kinase activity"/>
    <property type="evidence" value="ECO:0007669"/>
    <property type="project" value="InterPro"/>
</dbReference>
<dbReference type="PANTHER" id="PTHR46008:SF25">
    <property type="entry name" value="PROTEIN KINASE DOMAIN-CONTAINING PROTEIN"/>
    <property type="match status" value="1"/>
</dbReference>
<reference evidence="4" key="2">
    <citation type="journal article" date="2024" name="Plant">
        <title>Genomic evolution and insights into agronomic trait innovations of Sesamum species.</title>
        <authorList>
            <person name="Miao H."/>
            <person name="Wang L."/>
            <person name="Qu L."/>
            <person name="Liu H."/>
            <person name="Sun Y."/>
            <person name="Le M."/>
            <person name="Wang Q."/>
            <person name="Wei S."/>
            <person name="Zheng Y."/>
            <person name="Lin W."/>
            <person name="Duan Y."/>
            <person name="Cao H."/>
            <person name="Xiong S."/>
            <person name="Wang X."/>
            <person name="Wei L."/>
            <person name="Li C."/>
            <person name="Ma Q."/>
            <person name="Ju M."/>
            <person name="Zhao R."/>
            <person name="Li G."/>
            <person name="Mu C."/>
            <person name="Tian Q."/>
            <person name="Mei H."/>
            <person name="Zhang T."/>
            <person name="Gao T."/>
            <person name="Zhang H."/>
        </authorList>
    </citation>
    <scope>NUCLEOTIDE SEQUENCE</scope>
    <source>
        <strain evidence="4">G01</strain>
    </source>
</reference>
<evidence type="ECO:0000313" key="4">
    <source>
        <dbReference type="EMBL" id="KAL0359257.1"/>
    </source>
</evidence>
<dbReference type="PROSITE" id="PS00108">
    <property type="entry name" value="PROTEIN_KINASE_ST"/>
    <property type="match status" value="1"/>
</dbReference>
<evidence type="ECO:0000259" key="3">
    <source>
        <dbReference type="PROSITE" id="PS50011"/>
    </source>
</evidence>
<keyword evidence="4" id="KW-0418">Kinase</keyword>
<dbReference type="SUPFAM" id="SSF56112">
    <property type="entry name" value="Protein kinase-like (PK-like)"/>
    <property type="match status" value="1"/>
</dbReference>
<keyword evidence="4" id="KW-0675">Receptor</keyword>
<dbReference type="Pfam" id="PF00069">
    <property type="entry name" value="Pkinase"/>
    <property type="match status" value="1"/>
</dbReference>
<keyword evidence="2" id="KW-0067">ATP-binding</keyword>
<dbReference type="PROSITE" id="PS50011">
    <property type="entry name" value="PROTEIN_KINASE_DOM"/>
    <property type="match status" value="1"/>
</dbReference>
<dbReference type="InterPro" id="IPR000719">
    <property type="entry name" value="Prot_kinase_dom"/>
</dbReference>
<evidence type="ECO:0000256" key="2">
    <source>
        <dbReference type="ARBA" id="ARBA00022840"/>
    </source>
</evidence>
<dbReference type="InterPro" id="IPR011009">
    <property type="entry name" value="Kinase-like_dom_sf"/>
</dbReference>